<evidence type="ECO:0000259" key="4">
    <source>
        <dbReference type="PROSITE" id="PS51820"/>
    </source>
</evidence>
<dbReference type="eggNOG" id="ENOG502QVHV">
    <property type="taxonomic scope" value="Eukaryota"/>
</dbReference>
<dbReference type="SUPFAM" id="SSF56988">
    <property type="entry name" value="Anthrax protective antigen"/>
    <property type="match status" value="1"/>
</dbReference>
<name>A0A023B073_GRENI</name>
<dbReference type="OrthoDB" id="441660at2759"/>
<dbReference type="GeneID" id="22915030"/>
<dbReference type="InterPro" id="IPR037524">
    <property type="entry name" value="PA14/GLEYA"/>
</dbReference>
<dbReference type="OMA" id="NWPSEIT"/>
<gene>
    <name evidence="5" type="ORF">GNI_141890</name>
</gene>
<dbReference type="SUPFAM" id="SSF69848">
    <property type="entry name" value="LCCL domain"/>
    <property type="match status" value="1"/>
</dbReference>
<dbReference type="Pfam" id="PF07691">
    <property type="entry name" value="PA14"/>
    <property type="match status" value="1"/>
</dbReference>
<dbReference type="InterPro" id="IPR036609">
    <property type="entry name" value="LCCL_sf"/>
</dbReference>
<proteinExistence type="predicted"/>
<dbReference type="InterPro" id="IPR036943">
    <property type="entry name" value="FN_type2_sf"/>
</dbReference>
<dbReference type="SUPFAM" id="SSF49785">
    <property type="entry name" value="Galactose-binding domain-like"/>
    <property type="match status" value="1"/>
</dbReference>
<dbReference type="Gene3D" id="2.60.120.260">
    <property type="entry name" value="Galactose-binding domain-like"/>
    <property type="match status" value="1"/>
</dbReference>
<dbReference type="RefSeq" id="XP_011132604.1">
    <property type="nucleotide sequence ID" value="XM_011134302.1"/>
</dbReference>
<dbReference type="PROSITE" id="PS51820">
    <property type="entry name" value="PA14"/>
    <property type="match status" value="1"/>
</dbReference>
<dbReference type="Gene3D" id="2.170.130.20">
    <property type="entry name" value="LCCL-like domain"/>
    <property type="match status" value="1"/>
</dbReference>
<evidence type="ECO:0000259" key="2">
    <source>
        <dbReference type="PROSITE" id="PS50022"/>
    </source>
</evidence>
<dbReference type="EMBL" id="AFNH02001049">
    <property type="protein sequence ID" value="EZG44996.1"/>
    <property type="molecule type" value="Genomic_DNA"/>
</dbReference>
<evidence type="ECO:0000313" key="5">
    <source>
        <dbReference type="EMBL" id="EZG44996.1"/>
    </source>
</evidence>
<dbReference type="InterPro" id="IPR000421">
    <property type="entry name" value="FA58C"/>
</dbReference>
<evidence type="ECO:0000313" key="6">
    <source>
        <dbReference type="Proteomes" id="UP000019763"/>
    </source>
</evidence>
<dbReference type="Gene3D" id="3.90.182.10">
    <property type="entry name" value="Toxin - Anthrax Protective Antigen,domain 1"/>
    <property type="match status" value="1"/>
</dbReference>
<reference evidence="5" key="1">
    <citation type="submission" date="2013-12" db="EMBL/GenBank/DDBJ databases">
        <authorList>
            <person name="Omoto C.K."/>
            <person name="Sibley D."/>
            <person name="Venepally P."/>
            <person name="Hadjithomas M."/>
            <person name="Karamycheva S."/>
            <person name="Brunk B."/>
            <person name="Roos D."/>
            <person name="Caler E."/>
            <person name="Lorenzi H."/>
        </authorList>
    </citation>
    <scope>NUCLEOTIDE SEQUENCE</scope>
</reference>
<sequence>MRLTQYRQRHRRTEAGQLCAAAFVRDKQRFTDCTATLAPDGATVGKEWCYVEAQFNVGGAEPIWGFCRPVIDYDYVRLAAMESLRTRVDEVTRLTAKLASDKAKIDDVLDRFEKVCAHDVPEIQMKLTQMDQLLEHGLHALSGAEQAAGSIASLDAALDEMAAAAEEDAIQALNDPKNCRALRGYEDEGEPDGLLGVYFPTPTFSCAGGAAKQVRLDPTIDFAWTARPPAPGISYEAFSVRWEGYLEPPESGEYRLYLETTCGGRVFVNKRLLINDRMPDTGGSAIADATGGEVPLLPPSGVSGLRKTQSAPLMLTGGQKIPLRVEMLHSAHLLWQDEESSVVKLSWSSSRIPEQVIPRDFLFSSRQQPVLKLSHLPAGTTDLQLLVPGVAPFLEDAKVTVGDLPPELENAKLLRMSRSVQEAMVSASEPLEFATNVPARLFVAHPNSGVDNPPLESCGRNVNFAPYATPYSDAQGLDVLGLYATRTGRERRASSVDYFTIQVATLGTAGGYRFKLMSAPFLVFLQALPATCDGCDGEVRVLSDPSDPTSPFLSCAASSTASDVYSCEYALNRLHRDDRLTTWKTAQGRAVGEWLEINFRERVRLSSIVFKPLDDPLQWPSELTVFFEPGGSHAVEPQKFDLVYSADLALLKYTLAPVTTQYVRIEVSGMYAATASTGGSLEVYGSVCDQGEADLANPTGALAVEVDAFAVDTCLATALELPDLHPLRPNLLADVDCPGTCDPTTAAGRVFGVGVYSADSAICLAAVHSGVCAMDGAEVCAVTLIKERDHQRTPRRSRPQLRRTTTLRHGQPISGH</sequence>
<dbReference type="InterPro" id="IPR008979">
    <property type="entry name" value="Galactose-bd-like_sf"/>
</dbReference>
<dbReference type="VEuPathDB" id="CryptoDB:GNI_141890"/>
<evidence type="ECO:0000259" key="3">
    <source>
        <dbReference type="PROSITE" id="PS50820"/>
    </source>
</evidence>
<keyword evidence="6" id="KW-1185">Reference proteome</keyword>
<organism evidence="5 6">
    <name type="scientific">Gregarina niphandrodes</name>
    <name type="common">Septate eugregarine</name>
    <dbReference type="NCBI Taxonomy" id="110365"/>
    <lineage>
        <taxon>Eukaryota</taxon>
        <taxon>Sar</taxon>
        <taxon>Alveolata</taxon>
        <taxon>Apicomplexa</taxon>
        <taxon>Conoidasida</taxon>
        <taxon>Gregarinasina</taxon>
        <taxon>Eugregarinorida</taxon>
        <taxon>Gregarinidae</taxon>
        <taxon>Gregarina</taxon>
    </lineage>
</organism>
<accession>A0A023B073</accession>
<comment type="caution">
    <text evidence="5">The sequence shown here is derived from an EMBL/GenBank/DDBJ whole genome shotgun (WGS) entry which is preliminary data.</text>
</comment>
<dbReference type="PROSITE" id="PS50820">
    <property type="entry name" value="LCCL"/>
    <property type="match status" value="1"/>
</dbReference>
<evidence type="ECO:0000256" key="1">
    <source>
        <dbReference type="SAM" id="MobiDB-lite"/>
    </source>
</evidence>
<feature type="domain" description="F5/8 type C" evidence="2">
    <location>
        <begin position="535"/>
        <end position="686"/>
    </location>
</feature>
<feature type="domain" description="PA14" evidence="4">
    <location>
        <begin position="189"/>
        <end position="361"/>
    </location>
</feature>
<dbReference type="PROSITE" id="PS50022">
    <property type="entry name" value="FA58C_3"/>
    <property type="match status" value="1"/>
</dbReference>
<dbReference type="SMART" id="SM00758">
    <property type="entry name" value="PA14"/>
    <property type="match status" value="1"/>
</dbReference>
<dbReference type="InterPro" id="IPR004043">
    <property type="entry name" value="LCCL"/>
</dbReference>
<feature type="domain" description="LCCL" evidence="3">
    <location>
        <begin position="708"/>
        <end position="779"/>
    </location>
</feature>
<feature type="region of interest" description="Disordered" evidence="1">
    <location>
        <begin position="788"/>
        <end position="816"/>
    </location>
</feature>
<dbReference type="InterPro" id="IPR011658">
    <property type="entry name" value="PA14_dom"/>
</dbReference>
<dbReference type="Gene3D" id="2.10.10.10">
    <property type="entry name" value="Fibronectin, type II, collagen-binding"/>
    <property type="match status" value="1"/>
</dbReference>
<protein>
    <submittedName>
        <fullName evidence="5">LCCL domain protein</fullName>
    </submittedName>
</protein>
<dbReference type="AlphaFoldDB" id="A0A023B073"/>
<dbReference type="Proteomes" id="UP000019763">
    <property type="component" value="Unassembled WGS sequence"/>
</dbReference>
<dbReference type="Pfam" id="PF03815">
    <property type="entry name" value="LCCL"/>
    <property type="match status" value="1"/>
</dbReference>